<accession>A0ABX7JMI3</accession>
<dbReference type="Proteomes" id="UP000663629">
    <property type="component" value="Chromosome 2"/>
</dbReference>
<keyword evidence="1" id="KW-0472">Membrane</keyword>
<dbReference type="EMBL" id="CP070371">
    <property type="protein sequence ID" value="QRZ14701.1"/>
    <property type="molecule type" value="Genomic_DNA"/>
</dbReference>
<name>A0ABX7JMI3_9RHOB</name>
<evidence type="ECO:0000313" key="2">
    <source>
        <dbReference type="EMBL" id="QRZ14701.1"/>
    </source>
</evidence>
<reference evidence="2 3" key="1">
    <citation type="submission" date="2021-02" db="EMBL/GenBank/DDBJ databases">
        <title>Paracoccus methylovroum sp.nov., a new methanol and methylamine utilizing methylotrophic denitrifer.</title>
        <authorList>
            <person name="Timsy T."/>
            <person name="Behrendt U."/>
            <person name="Ulrich A."/>
            <person name="Spanner T."/>
            <person name="Foesel B.U."/>
            <person name="Horn M.A."/>
            <person name="Kolb S."/>
        </authorList>
    </citation>
    <scope>NUCLEOTIDE SEQUENCE [LARGE SCALE GENOMIC DNA]</scope>
    <source>
        <strain evidence="2 3">H4-D09</strain>
    </source>
</reference>
<evidence type="ECO:0000256" key="1">
    <source>
        <dbReference type="SAM" id="Phobius"/>
    </source>
</evidence>
<sequence length="63" mass="6807">MKGLNLENCAVWGSIFALVIAFWVLVAVFGVPFAKHLVQTATQRPAACAGLNGWDCVAMVEDR</sequence>
<proteinExistence type="predicted"/>
<keyword evidence="1" id="KW-1133">Transmembrane helix</keyword>
<evidence type="ECO:0000313" key="3">
    <source>
        <dbReference type="Proteomes" id="UP000663629"/>
    </source>
</evidence>
<organism evidence="2 3">
    <name type="scientific">Paracoccus methylovorus</name>
    <dbReference type="NCBI Taxonomy" id="2812658"/>
    <lineage>
        <taxon>Bacteria</taxon>
        <taxon>Pseudomonadati</taxon>
        <taxon>Pseudomonadota</taxon>
        <taxon>Alphaproteobacteria</taxon>
        <taxon>Rhodobacterales</taxon>
        <taxon>Paracoccaceae</taxon>
        <taxon>Paracoccus</taxon>
    </lineage>
</organism>
<gene>
    <name evidence="2" type="ORF">JWJ88_17200</name>
</gene>
<keyword evidence="3" id="KW-1185">Reference proteome</keyword>
<keyword evidence="1" id="KW-0812">Transmembrane</keyword>
<feature type="transmembrane region" description="Helical" evidence="1">
    <location>
        <begin position="12"/>
        <end position="34"/>
    </location>
</feature>
<dbReference type="RefSeq" id="WP_205295673.1">
    <property type="nucleotide sequence ID" value="NZ_CP070371.1"/>
</dbReference>
<protein>
    <submittedName>
        <fullName evidence="2">Uncharacterized protein</fullName>
    </submittedName>
</protein>